<evidence type="ECO:0000313" key="2">
    <source>
        <dbReference type="EMBL" id="THW67336.1"/>
    </source>
</evidence>
<evidence type="ECO:0000259" key="1">
    <source>
        <dbReference type="Pfam" id="PF09286"/>
    </source>
</evidence>
<protein>
    <recommendedName>
        <fullName evidence="1">Peptidase S53 activation domain-containing protein</fullName>
    </recommendedName>
</protein>
<accession>A0A4S8ZML6</accession>
<organism evidence="2 3">
    <name type="scientific">Aureobasidium pullulans</name>
    <name type="common">Black yeast</name>
    <name type="synonym">Pullularia pullulans</name>
    <dbReference type="NCBI Taxonomy" id="5580"/>
    <lineage>
        <taxon>Eukaryota</taxon>
        <taxon>Fungi</taxon>
        <taxon>Dikarya</taxon>
        <taxon>Ascomycota</taxon>
        <taxon>Pezizomycotina</taxon>
        <taxon>Dothideomycetes</taxon>
        <taxon>Dothideomycetidae</taxon>
        <taxon>Dothideales</taxon>
        <taxon>Saccotheciaceae</taxon>
        <taxon>Aureobasidium</taxon>
    </lineage>
</organism>
<dbReference type="InterPro" id="IPR015366">
    <property type="entry name" value="S53_propep"/>
</dbReference>
<gene>
    <name evidence="2" type="ORF">D6D19_09158</name>
</gene>
<feature type="domain" description="Peptidase S53 activation" evidence="1">
    <location>
        <begin position="4"/>
        <end position="77"/>
    </location>
</feature>
<dbReference type="EMBL" id="QZAO01000482">
    <property type="protein sequence ID" value="THW67336.1"/>
    <property type="molecule type" value="Genomic_DNA"/>
</dbReference>
<comment type="caution">
    <text evidence="2">The sequence shown here is derived from an EMBL/GenBank/DDBJ whole genome shotgun (WGS) entry which is preliminary data.</text>
</comment>
<dbReference type="SUPFAM" id="SSF54897">
    <property type="entry name" value="Protease propeptides/inhibitors"/>
    <property type="match status" value="1"/>
</dbReference>
<reference evidence="2 3" key="1">
    <citation type="submission" date="2018-10" db="EMBL/GenBank/DDBJ databases">
        <title>Fifty Aureobasidium pullulans genomes reveal a recombining polyextremotolerant generalist.</title>
        <authorList>
            <person name="Gostincar C."/>
            <person name="Turk M."/>
            <person name="Zajc J."/>
            <person name="Gunde-Cimerman N."/>
        </authorList>
    </citation>
    <scope>NUCLEOTIDE SEQUENCE [LARGE SCALE GENOMIC DNA]</scope>
    <source>
        <strain evidence="2 3">EXF-10659</strain>
    </source>
</reference>
<dbReference type="GO" id="GO:0008236">
    <property type="term" value="F:serine-type peptidase activity"/>
    <property type="evidence" value="ECO:0007669"/>
    <property type="project" value="InterPro"/>
</dbReference>
<dbReference type="Proteomes" id="UP000308802">
    <property type="component" value="Unassembled WGS sequence"/>
</dbReference>
<proteinExistence type="predicted"/>
<dbReference type="Pfam" id="PF09286">
    <property type="entry name" value="Pro-kuma_activ"/>
    <property type="match status" value="1"/>
</dbReference>
<evidence type="ECO:0000313" key="3">
    <source>
        <dbReference type="Proteomes" id="UP000308802"/>
    </source>
</evidence>
<sequence>MNMLSAHDINNTTLTPTGDWINVRLPVRKIETLLNTTYSMYGHNDGSILGGLYLNICTNISILLSPQRLSSSSTSIQSVQNPNLDQ</sequence>
<name>A0A4S8ZML6_AURPU</name>
<dbReference type="AlphaFoldDB" id="A0A4S8ZML6"/>